<dbReference type="Gene3D" id="1.10.150.240">
    <property type="entry name" value="Putative phosphatase, domain 2"/>
    <property type="match status" value="1"/>
</dbReference>
<dbReference type="PANTHER" id="PTHR43481:SF4">
    <property type="entry name" value="GLYCEROL-1-PHOSPHATE PHOSPHOHYDROLASE 1-RELATED"/>
    <property type="match status" value="1"/>
</dbReference>
<keyword evidence="3" id="KW-1185">Reference proteome</keyword>
<dbReference type="NCBIfam" id="TIGR01509">
    <property type="entry name" value="HAD-SF-IA-v3"/>
    <property type="match status" value="1"/>
</dbReference>
<comment type="caution">
    <text evidence="1">The sequence shown here is derived from an EMBL/GenBank/DDBJ whole genome shotgun (WGS) entry which is preliminary data.</text>
</comment>
<evidence type="ECO:0000313" key="2">
    <source>
        <dbReference type="EMBL" id="SCF01740.1"/>
    </source>
</evidence>
<dbReference type="GO" id="GO:0050308">
    <property type="term" value="F:sugar-phosphatase activity"/>
    <property type="evidence" value="ECO:0007669"/>
    <property type="project" value="TreeGrafter"/>
</dbReference>
<dbReference type="PRINTS" id="PR00413">
    <property type="entry name" value="HADHALOGNASE"/>
</dbReference>
<dbReference type="Gene3D" id="3.40.50.1000">
    <property type="entry name" value="HAD superfamily/HAD-like"/>
    <property type="match status" value="1"/>
</dbReference>
<dbReference type="PANTHER" id="PTHR43481">
    <property type="entry name" value="FRUCTOSE-1-PHOSPHATE PHOSPHATASE"/>
    <property type="match status" value="1"/>
</dbReference>
<evidence type="ECO:0000313" key="4">
    <source>
        <dbReference type="Proteomes" id="UP000669887"/>
    </source>
</evidence>
<dbReference type="EMBL" id="JAGFVQ010000007">
    <property type="protein sequence ID" value="MBO4139756.1"/>
    <property type="molecule type" value="Genomic_DNA"/>
</dbReference>
<dbReference type="EMBL" id="FMCQ01000007">
    <property type="protein sequence ID" value="SCF01740.1"/>
    <property type="molecule type" value="Genomic_DNA"/>
</dbReference>
<dbReference type="Proteomes" id="UP000669887">
    <property type="component" value="Unassembled WGS sequence"/>
</dbReference>
<organism evidence="1 4">
    <name type="scientific">Micromonospora tulbaghiae</name>
    <dbReference type="NCBI Taxonomy" id="479978"/>
    <lineage>
        <taxon>Bacteria</taxon>
        <taxon>Bacillati</taxon>
        <taxon>Actinomycetota</taxon>
        <taxon>Actinomycetes</taxon>
        <taxon>Micromonosporales</taxon>
        <taxon>Micromonosporaceae</taxon>
        <taxon>Micromonospora</taxon>
    </lineage>
</organism>
<gene>
    <name evidence="2" type="ORF">GA0070562_5210</name>
    <name evidence="1" type="ORF">J5U46_06300</name>
</gene>
<evidence type="ECO:0000313" key="3">
    <source>
        <dbReference type="Proteomes" id="UP000199405"/>
    </source>
</evidence>
<accession>A0AAW4JLT2</accession>
<dbReference type="SUPFAM" id="SSF56784">
    <property type="entry name" value="HAD-like"/>
    <property type="match status" value="1"/>
</dbReference>
<dbReference type="InterPro" id="IPR036412">
    <property type="entry name" value="HAD-like_sf"/>
</dbReference>
<evidence type="ECO:0000313" key="1">
    <source>
        <dbReference type="EMBL" id="MBO4139756.1"/>
    </source>
</evidence>
<protein>
    <submittedName>
        <fullName evidence="1">HAD family phosphatase</fullName>
    </submittedName>
    <submittedName>
        <fullName evidence="2">Haloacid dehalogenase superfamily, subfamily IA, variant 3 with third motif having DD or ED</fullName>
    </submittedName>
</protein>
<dbReference type="SFLD" id="SFLDS00003">
    <property type="entry name" value="Haloacid_Dehalogenase"/>
    <property type="match status" value="1"/>
</dbReference>
<dbReference type="GeneID" id="93471916"/>
<reference evidence="2 3" key="1">
    <citation type="submission" date="2016-06" db="EMBL/GenBank/DDBJ databases">
        <authorList>
            <person name="Varghese N."/>
            <person name="Submissions Spin"/>
        </authorList>
    </citation>
    <scope>NUCLEOTIDE SEQUENCE [LARGE SCALE GENOMIC DNA]</scope>
    <source>
        <strain evidence="2 3">DSM 45142</strain>
    </source>
</reference>
<dbReference type="Pfam" id="PF00702">
    <property type="entry name" value="Hydrolase"/>
    <property type="match status" value="1"/>
</dbReference>
<proteinExistence type="predicted"/>
<dbReference type="InterPro" id="IPR023214">
    <property type="entry name" value="HAD_sf"/>
</dbReference>
<dbReference type="AlphaFoldDB" id="A0AAW4JLT2"/>
<dbReference type="InterPro" id="IPR051806">
    <property type="entry name" value="HAD-like_SPP"/>
</dbReference>
<sequence length="234" mass="25377">MPKHAYEAVLFDMDGVVVDTERTVAAFWRLLAAEHGFTISDEELEEHVFGRHADHTLKVLFPAIPVAEHGPVYERLRVNDQTLRYAEIPGATRLIGELRAADVPVALVTGAQDWKATAVLAQLGLAASFDVQIRADDIAVGKPDPGCYRLAARRLGVDITRCVIFEDAFSGVAAAVSADGTCVAIGPAVRASRLTAIGALTVVPDLRQTRYEPGRLRVDPLTELPFTQVRARTP</sequence>
<dbReference type="SFLD" id="SFLDG01129">
    <property type="entry name" value="C1.5:_HAD__Beta-PGM__Phosphata"/>
    <property type="match status" value="1"/>
</dbReference>
<dbReference type="InterPro" id="IPR023198">
    <property type="entry name" value="PGP-like_dom2"/>
</dbReference>
<dbReference type="Proteomes" id="UP000199405">
    <property type="component" value="Unassembled WGS sequence"/>
</dbReference>
<reference evidence="1" key="2">
    <citation type="submission" date="2021-03" db="EMBL/GenBank/DDBJ databases">
        <title>X isolated from Micromonospora tulbaghiae.</title>
        <authorList>
            <person name="Stennett H.L."/>
        </authorList>
    </citation>
    <scope>NUCLEOTIDE SEQUENCE</scope>
    <source>
        <strain evidence="1">28M1-20</strain>
    </source>
</reference>
<dbReference type="InterPro" id="IPR006439">
    <property type="entry name" value="HAD-SF_hydro_IA"/>
</dbReference>
<name>A0AAW4JLT2_9ACTN</name>
<dbReference type="RefSeq" id="WP_091424999.1">
    <property type="nucleotide sequence ID" value="NZ_FMCQ01000007.1"/>
</dbReference>